<dbReference type="InterPro" id="IPR055411">
    <property type="entry name" value="LRR_FXL15/At3g58940/PEG3-like"/>
</dbReference>
<dbReference type="Pfam" id="PF24758">
    <property type="entry name" value="LRR_At5g56370"/>
    <property type="match status" value="1"/>
</dbReference>
<dbReference type="InterPro" id="IPR032675">
    <property type="entry name" value="LRR_dom_sf"/>
</dbReference>
<dbReference type="PANTHER" id="PTHR32141:SF123">
    <property type="entry name" value="F-BOX DOMAIN-CONTAINING PROTEIN"/>
    <property type="match status" value="1"/>
</dbReference>
<evidence type="ECO:0000313" key="4">
    <source>
        <dbReference type="EMBL" id="WVZ94986.1"/>
    </source>
</evidence>
<feature type="domain" description="F-box/LRR-repeat protein 15/At3g58940/PEG3-like LRR" evidence="3">
    <location>
        <begin position="148"/>
        <end position="351"/>
    </location>
</feature>
<sequence length="352" mass="38759">MDAARPNAKRARSGDVADGESPPWPREATEAASPQRQLDTGDEGGAGVDHISGLPDAILGEIISLLSTKEAARTQILASRWRHLWRASPLIVDRMDLDNKMLKLPQQNFMAAEETRASVVSHILSTHPGPCRRFCVLPYHLQARAATVDHWLRSPALDNLQELDFWHSGTAMGPPLCLPPQPASAFRFFDTLGVACFCRCELPDVSIGGLHFPNLKQLALQRVCISEGSLQTMIHNCPILECLWLTYSIGFSYVQISSSSLRSICLADCGWMFQEVTIVDAPCLERLLFPQRYRISTKVSVISAPKLETLGWLCDEYSGAGLVIGNTMIEGLQVINLPTAVQNIKILAVQSE</sequence>
<dbReference type="InterPro" id="IPR055302">
    <property type="entry name" value="F-box_dom-containing"/>
</dbReference>
<evidence type="ECO:0000256" key="1">
    <source>
        <dbReference type="SAM" id="MobiDB-lite"/>
    </source>
</evidence>
<dbReference type="CDD" id="cd22160">
    <property type="entry name" value="F-box_AtFBL13-like"/>
    <property type="match status" value="1"/>
</dbReference>
<evidence type="ECO:0008006" key="6">
    <source>
        <dbReference type="Google" id="ProtNLM"/>
    </source>
</evidence>
<dbReference type="SUPFAM" id="SSF52058">
    <property type="entry name" value="L domain-like"/>
    <property type="match status" value="1"/>
</dbReference>
<protein>
    <recommendedName>
        <fullName evidence="6">F-box domain-containing protein</fullName>
    </recommendedName>
</protein>
<organism evidence="4 5">
    <name type="scientific">Paspalum notatum var. saurae</name>
    <dbReference type="NCBI Taxonomy" id="547442"/>
    <lineage>
        <taxon>Eukaryota</taxon>
        <taxon>Viridiplantae</taxon>
        <taxon>Streptophyta</taxon>
        <taxon>Embryophyta</taxon>
        <taxon>Tracheophyta</taxon>
        <taxon>Spermatophyta</taxon>
        <taxon>Magnoliopsida</taxon>
        <taxon>Liliopsida</taxon>
        <taxon>Poales</taxon>
        <taxon>Poaceae</taxon>
        <taxon>PACMAD clade</taxon>
        <taxon>Panicoideae</taxon>
        <taxon>Andropogonodae</taxon>
        <taxon>Paspaleae</taxon>
        <taxon>Paspalinae</taxon>
        <taxon>Paspalum</taxon>
    </lineage>
</organism>
<dbReference type="InterPro" id="IPR036047">
    <property type="entry name" value="F-box-like_dom_sf"/>
</dbReference>
<gene>
    <name evidence="4" type="ORF">U9M48_040803</name>
</gene>
<dbReference type="EMBL" id="CP144753">
    <property type="protein sequence ID" value="WVZ94986.1"/>
    <property type="molecule type" value="Genomic_DNA"/>
</dbReference>
<accession>A0AAQ3XCR2</accession>
<reference evidence="4 5" key="1">
    <citation type="submission" date="2024-02" db="EMBL/GenBank/DDBJ databases">
        <title>High-quality chromosome-scale genome assembly of Pensacola bahiagrass (Paspalum notatum Flugge var. saurae).</title>
        <authorList>
            <person name="Vega J.M."/>
            <person name="Podio M."/>
            <person name="Orjuela J."/>
            <person name="Siena L.A."/>
            <person name="Pessino S.C."/>
            <person name="Combes M.C."/>
            <person name="Mariac C."/>
            <person name="Albertini E."/>
            <person name="Pupilli F."/>
            <person name="Ortiz J.P.A."/>
            <person name="Leblanc O."/>
        </authorList>
    </citation>
    <scope>NUCLEOTIDE SEQUENCE [LARGE SCALE GENOMIC DNA]</scope>
    <source>
        <strain evidence="4">R1</strain>
        <tissue evidence="4">Leaf</tissue>
    </source>
</reference>
<dbReference type="Proteomes" id="UP001341281">
    <property type="component" value="Chromosome 09"/>
</dbReference>
<dbReference type="PANTHER" id="PTHR32141">
    <property type="match status" value="1"/>
</dbReference>
<dbReference type="Pfam" id="PF00646">
    <property type="entry name" value="F-box"/>
    <property type="match status" value="1"/>
</dbReference>
<evidence type="ECO:0000259" key="2">
    <source>
        <dbReference type="Pfam" id="PF00646"/>
    </source>
</evidence>
<dbReference type="AlphaFoldDB" id="A0AAQ3XCR2"/>
<proteinExistence type="predicted"/>
<dbReference type="Gene3D" id="3.80.10.10">
    <property type="entry name" value="Ribonuclease Inhibitor"/>
    <property type="match status" value="1"/>
</dbReference>
<dbReference type="SUPFAM" id="SSF81383">
    <property type="entry name" value="F-box domain"/>
    <property type="match status" value="1"/>
</dbReference>
<keyword evidence="5" id="KW-1185">Reference proteome</keyword>
<evidence type="ECO:0000259" key="3">
    <source>
        <dbReference type="Pfam" id="PF24758"/>
    </source>
</evidence>
<dbReference type="InterPro" id="IPR001810">
    <property type="entry name" value="F-box_dom"/>
</dbReference>
<evidence type="ECO:0000313" key="5">
    <source>
        <dbReference type="Proteomes" id="UP001341281"/>
    </source>
</evidence>
<name>A0AAQ3XCR2_PASNO</name>
<dbReference type="InterPro" id="IPR053781">
    <property type="entry name" value="F-box_AtFBL13-like"/>
</dbReference>
<feature type="region of interest" description="Disordered" evidence="1">
    <location>
        <begin position="1"/>
        <end position="49"/>
    </location>
</feature>
<feature type="domain" description="F-box" evidence="2">
    <location>
        <begin position="51"/>
        <end position="90"/>
    </location>
</feature>